<sequence>MIDDRNKTVLVTGGAGYIGSHCCKALARAGFEPVVYDNLSGGHREFVKWGPLIEGDVRDGAGLQAAIEQTQPIAVLHFAGLIVVSESVRDPGACWDINLNGTLRLLEAMQRGGVGHLVFSSTAAVYGEPNVDLIDERQPKEPVNPYGASKLAAEKIMEAYDVAHDLRSVRLRYFNAAGADPDVEIGEAHQPETHLIPLVLDAALGRRERISVYGDDYPTEDGTAIRDYIHVCDLAAAHVAALEHLLGGGASAAINLGTGSGASVAEVIARCRAVTGKVISAEPFPRRAGDPPRLVADPRLAQSLLRWTPERSDLDTIIGDAWAWHKRRFFRPMAMPGEQNGLAS</sequence>
<keyword evidence="8 10" id="KW-0413">Isomerase</keyword>
<name>A0A839SQB4_9PROT</name>
<dbReference type="InterPro" id="IPR036291">
    <property type="entry name" value="NAD(P)-bd_dom_sf"/>
</dbReference>
<comment type="pathway">
    <text evidence="3 10">Carbohydrate metabolism; galactose metabolism.</text>
</comment>
<dbReference type="GO" id="GO:0033499">
    <property type="term" value="P:galactose catabolic process via UDP-galactose, Leloir pathway"/>
    <property type="evidence" value="ECO:0007669"/>
    <property type="project" value="TreeGrafter"/>
</dbReference>
<dbReference type="PANTHER" id="PTHR43725">
    <property type="entry name" value="UDP-GLUCOSE 4-EPIMERASE"/>
    <property type="match status" value="1"/>
</dbReference>
<dbReference type="SUPFAM" id="SSF51735">
    <property type="entry name" value="NAD(P)-binding Rossmann-fold domains"/>
    <property type="match status" value="1"/>
</dbReference>
<keyword evidence="7 10" id="KW-0520">NAD</keyword>
<dbReference type="AlphaFoldDB" id="A0A839SQB4"/>
<organism evidence="12 13">
    <name type="scientific">Limibacillus halophilus</name>
    <dbReference type="NCBI Taxonomy" id="1579333"/>
    <lineage>
        <taxon>Bacteria</taxon>
        <taxon>Pseudomonadati</taxon>
        <taxon>Pseudomonadota</taxon>
        <taxon>Alphaproteobacteria</taxon>
        <taxon>Rhodospirillales</taxon>
        <taxon>Rhodovibrionaceae</taxon>
        <taxon>Limibacillus</taxon>
    </lineage>
</organism>
<dbReference type="CDD" id="cd05247">
    <property type="entry name" value="UDP_G4E_1_SDR_e"/>
    <property type="match status" value="1"/>
</dbReference>
<evidence type="ECO:0000313" key="13">
    <source>
        <dbReference type="Proteomes" id="UP000581135"/>
    </source>
</evidence>
<comment type="cofactor">
    <cofactor evidence="2 10">
        <name>NAD(+)</name>
        <dbReference type="ChEBI" id="CHEBI:57540"/>
    </cofactor>
</comment>
<dbReference type="PROSITE" id="PS50206">
    <property type="entry name" value="RHODANESE_3"/>
    <property type="match status" value="1"/>
</dbReference>
<accession>A0A839SQB4</accession>
<dbReference type="InterPro" id="IPR005886">
    <property type="entry name" value="UDP_G4E"/>
</dbReference>
<evidence type="ECO:0000256" key="9">
    <source>
        <dbReference type="ARBA" id="ARBA00023277"/>
    </source>
</evidence>
<dbReference type="RefSeq" id="WP_322091212.1">
    <property type="nucleotide sequence ID" value="NZ_JACHXA010000002.1"/>
</dbReference>
<evidence type="ECO:0000256" key="10">
    <source>
        <dbReference type="RuleBase" id="RU366046"/>
    </source>
</evidence>
<comment type="similarity">
    <text evidence="4 10">Belongs to the NAD(P)-dependent epimerase/dehydratase family.</text>
</comment>
<evidence type="ECO:0000256" key="3">
    <source>
        <dbReference type="ARBA" id="ARBA00004947"/>
    </source>
</evidence>
<dbReference type="Gene3D" id="3.40.50.720">
    <property type="entry name" value="NAD(P)-binding Rossmann-like Domain"/>
    <property type="match status" value="1"/>
</dbReference>
<evidence type="ECO:0000256" key="5">
    <source>
        <dbReference type="ARBA" id="ARBA00013189"/>
    </source>
</evidence>
<keyword evidence="9 10" id="KW-0119">Carbohydrate metabolism</keyword>
<dbReference type="NCBIfam" id="TIGR01179">
    <property type="entry name" value="galE"/>
    <property type="match status" value="1"/>
</dbReference>
<gene>
    <name evidence="12" type="ORF">FHR98_000924</name>
</gene>
<reference evidence="12 13" key="1">
    <citation type="submission" date="2020-08" db="EMBL/GenBank/DDBJ databases">
        <title>Genomic Encyclopedia of Type Strains, Phase III (KMG-III): the genomes of soil and plant-associated and newly described type strains.</title>
        <authorList>
            <person name="Whitman W."/>
        </authorList>
    </citation>
    <scope>NUCLEOTIDE SEQUENCE [LARGE SCALE GENOMIC DNA]</scope>
    <source>
        <strain evidence="12 13">CECT 8803</strain>
    </source>
</reference>
<dbReference type="Gene3D" id="3.90.25.10">
    <property type="entry name" value="UDP-galactose 4-epimerase, domain 1"/>
    <property type="match status" value="1"/>
</dbReference>
<protein>
    <recommendedName>
        <fullName evidence="6 10">UDP-glucose 4-epimerase</fullName>
        <ecNumber evidence="5 10">5.1.3.2</ecNumber>
    </recommendedName>
</protein>
<proteinExistence type="inferred from homology"/>
<dbReference type="EC" id="5.1.3.2" evidence="5 10"/>
<comment type="catalytic activity">
    <reaction evidence="1 10">
        <text>UDP-alpha-D-glucose = UDP-alpha-D-galactose</text>
        <dbReference type="Rhea" id="RHEA:22168"/>
        <dbReference type="ChEBI" id="CHEBI:58885"/>
        <dbReference type="ChEBI" id="CHEBI:66914"/>
        <dbReference type="EC" id="5.1.3.2"/>
    </reaction>
</comment>
<dbReference type="GO" id="GO:0003978">
    <property type="term" value="F:UDP-glucose 4-epimerase activity"/>
    <property type="evidence" value="ECO:0007669"/>
    <property type="project" value="UniProtKB-UniRule"/>
</dbReference>
<feature type="domain" description="Rhodanese" evidence="11">
    <location>
        <begin position="4"/>
        <end position="55"/>
    </location>
</feature>
<dbReference type="Proteomes" id="UP000581135">
    <property type="component" value="Unassembled WGS sequence"/>
</dbReference>
<evidence type="ECO:0000256" key="7">
    <source>
        <dbReference type="ARBA" id="ARBA00023027"/>
    </source>
</evidence>
<dbReference type="InterPro" id="IPR001763">
    <property type="entry name" value="Rhodanese-like_dom"/>
</dbReference>
<evidence type="ECO:0000256" key="6">
    <source>
        <dbReference type="ARBA" id="ARBA00018569"/>
    </source>
</evidence>
<evidence type="ECO:0000256" key="8">
    <source>
        <dbReference type="ARBA" id="ARBA00023235"/>
    </source>
</evidence>
<dbReference type="UniPathway" id="UPA00214"/>
<evidence type="ECO:0000256" key="4">
    <source>
        <dbReference type="ARBA" id="ARBA00007637"/>
    </source>
</evidence>
<keyword evidence="13" id="KW-1185">Reference proteome</keyword>
<evidence type="ECO:0000256" key="1">
    <source>
        <dbReference type="ARBA" id="ARBA00000083"/>
    </source>
</evidence>
<evidence type="ECO:0000313" key="12">
    <source>
        <dbReference type="EMBL" id="MBB3064652.1"/>
    </source>
</evidence>
<evidence type="ECO:0000259" key="11">
    <source>
        <dbReference type="PROSITE" id="PS50206"/>
    </source>
</evidence>
<evidence type="ECO:0000256" key="2">
    <source>
        <dbReference type="ARBA" id="ARBA00001911"/>
    </source>
</evidence>
<dbReference type="EMBL" id="JACHXA010000002">
    <property type="protein sequence ID" value="MBB3064652.1"/>
    <property type="molecule type" value="Genomic_DNA"/>
</dbReference>
<dbReference type="Pfam" id="PF01370">
    <property type="entry name" value="Epimerase"/>
    <property type="match status" value="1"/>
</dbReference>
<comment type="caution">
    <text evidence="12">The sequence shown here is derived from an EMBL/GenBank/DDBJ whole genome shotgun (WGS) entry which is preliminary data.</text>
</comment>
<dbReference type="PANTHER" id="PTHR43725:SF53">
    <property type="entry name" value="UDP-ARABINOSE 4-EPIMERASE 1"/>
    <property type="match status" value="1"/>
</dbReference>
<comment type="subunit">
    <text evidence="10">Homodimer.</text>
</comment>
<dbReference type="InterPro" id="IPR001509">
    <property type="entry name" value="Epimerase_deHydtase"/>
</dbReference>